<gene>
    <name evidence="2" type="ORF">SNOG_14741</name>
</gene>
<dbReference type="RefSeq" id="XP_001804923.1">
    <property type="nucleotide sequence ID" value="XM_001804871.1"/>
</dbReference>
<dbReference type="GeneID" id="5981849"/>
<proteinExistence type="predicted"/>
<accession>Q0U0N4</accession>
<dbReference type="InParanoid" id="Q0U0N4"/>
<dbReference type="AlphaFoldDB" id="Q0U0N4"/>
<reference evidence="3" key="1">
    <citation type="journal article" date="2007" name="Plant Cell">
        <title>Dothideomycete-plant interactions illuminated by genome sequencing and EST analysis of the wheat pathogen Stagonospora nodorum.</title>
        <authorList>
            <person name="Hane J.K."/>
            <person name="Lowe R.G."/>
            <person name="Solomon P.S."/>
            <person name="Tan K.C."/>
            <person name="Schoch C.L."/>
            <person name="Spatafora J.W."/>
            <person name="Crous P.W."/>
            <person name="Kodira C."/>
            <person name="Birren B.W."/>
            <person name="Galagan J.E."/>
            <person name="Torriani S.F."/>
            <person name="McDonald B.A."/>
            <person name="Oliver R.P."/>
        </authorList>
    </citation>
    <scope>NUCLEOTIDE SEQUENCE [LARGE SCALE GENOMIC DNA]</scope>
    <source>
        <strain evidence="3">SN15 / ATCC MYA-4574 / FGSC 10173</strain>
    </source>
</reference>
<dbReference type="SUPFAM" id="SSF81383">
    <property type="entry name" value="F-box domain"/>
    <property type="match status" value="1"/>
</dbReference>
<organism evidence="2 3">
    <name type="scientific">Phaeosphaeria nodorum (strain SN15 / ATCC MYA-4574 / FGSC 10173)</name>
    <name type="common">Glume blotch fungus</name>
    <name type="synonym">Parastagonospora nodorum</name>
    <dbReference type="NCBI Taxonomy" id="321614"/>
    <lineage>
        <taxon>Eukaryota</taxon>
        <taxon>Fungi</taxon>
        <taxon>Dikarya</taxon>
        <taxon>Ascomycota</taxon>
        <taxon>Pezizomycotina</taxon>
        <taxon>Dothideomycetes</taxon>
        <taxon>Pleosporomycetidae</taxon>
        <taxon>Pleosporales</taxon>
        <taxon>Pleosporineae</taxon>
        <taxon>Phaeosphaeriaceae</taxon>
        <taxon>Parastagonospora</taxon>
    </lineage>
</organism>
<dbReference type="KEGG" id="pno:SNOG_14741"/>
<protein>
    <recommendedName>
        <fullName evidence="1">F-box domain-containing protein</fullName>
    </recommendedName>
</protein>
<feature type="domain" description="F-box" evidence="1">
    <location>
        <begin position="36"/>
        <end position="84"/>
    </location>
</feature>
<name>Q0U0N4_PHANO</name>
<dbReference type="EMBL" id="CH445357">
    <property type="protein sequence ID" value="EAT77933.1"/>
    <property type="molecule type" value="Genomic_DNA"/>
</dbReference>
<sequence length="182" mass="20336">MSPTSLFSKNAQTLKAILPPQVMLKHSFQSPLLPTVSHLESLPSAITLQIFSLLPPSTLAILSLTSHTLRRKVSKPEDPFFVLNKKGNEYERAKLLEATLCLHFSRMEEIFLGWLSTRRCEVTGTFPIMVPRSCISPVRRQRDGVGGTIPRQLLSTTDYCSETDGISWSLCKKTLNSCGMIK</sequence>
<dbReference type="InterPro" id="IPR036047">
    <property type="entry name" value="F-box-like_dom_sf"/>
</dbReference>
<dbReference type="Proteomes" id="UP000001055">
    <property type="component" value="Unassembled WGS sequence"/>
</dbReference>
<dbReference type="InterPro" id="IPR001810">
    <property type="entry name" value="F-box_dom"/>
</dbReference>
<dbReference type="CDD" id="cd09917">
    <property type="entry name" value="F-box_SF"/>
    <property type="match status" value="1"/>
</dbReference>
<dbReference type="PROSITE" id="PS50181">
    <property type="entry name" value="FBOX"/>
    <property type="match status" value="1"/>
</dbReference>
<evidence type="ECO:0000259" key="1">
    <source>
        <dbReference type="PROSITE" id="PS50181"/>
    </source>
</evidence>
<evidence type="ECO:0000313" key="2">
    <source>
        <dbReference type="EMBL" id="EAT77933.1"/>
    </source>
</evidence>
<evidence type="ECO:0000313" key="3">
    <source>
        <dbReference type="Proteomes" id="UP000001055"/>
    </source>
</evidence>
<dbReference type="Pfam" id="PF12937">
    <property type="entry name" value="F-box-like"/>
    <property type="match status" value="1"/>
</dbReference>